<dbReference type="EMBL" id="BK016058">
    <property type="protein sequence ID" value="DAF91613.1"/>
    <property type="molecule type" value="Genomic_DNA"/>
</dbReference>
<organism evidence="2">
    <name type="scientific">Siphoviridae sp. ctcK97</name>
    <dbReference type="NCBI Taxonomy" id="2825571"/>
    <lineage>
        <taxon>Viruses</taxon>
        <taxon>Duplodnaviria</taxon>
        <taxon>Heunggongvirae</taxon>
        <taxon>Uroviricota</taxon>
        <taxon>Caudoviricetes</taxon>
    </lineage>
</organism>
<reference evidence="2" key="1">
    <citation type="journal article" date="2021" name="Proc. Natl. Acad. Sci. U.S.A.">
        <title>A Catalog of Tens of Thousands of Viruses from Human Metagenomes Reveals Hidden Associations with Chronic Diseases.</title>
        <authorList>
            <person name="Tisza M.J."/>
            <person name="Buck C.B."/>
        </authorList>
    </citation>
    <scope>NUCLEOTIDE SEQUENCE</scope>
    <source>
        <strain evidence="2">CtcK97</strain>
    </source>
</reference>
<keyword evidence="1" id="KW-0472">Membrane</keyword>
<keyword evidence="1" id="KW-1133">Transmembrane helix</keyword>
<name>A0A8S5UAT9_9CAUD</name>
<feature type="transmembrane region" description="Helical" evidence="1">
    <location>
        <begin position="12"/>
        <end position="31"/>
    </location>
</feature>
<keyword evidence="1" id="KW-0812">Transmembrane</keyword>
<proteinExistence type="predicted"/>
<sequence length="52" mass="5670">MGSPARQKRLGLSFFSPVLSGYTGLMGLTFLSKNVKWVCFSEWVCVLGGEIA</sequence>
<evidence type="ECO:0000256" key="1">
    <source>
        <dbReference type="SAM" id="Phobius"/>
    </source>
</evidence>
<protein>
    <submittedName>
        <fullName evidence="2">Uncharacterized protein</fullName>
    </submittedName>
</protein>
<evidence type="ECO:0000313" key="2">
    <source>
        <dbReference type="EMBL" id="DAF91613.1"/>
    </source>
</evidence>
<accession>A0A8S5UAT9</accession>